<evidence type="ECO:0008006" key="3">
    <source>
        <dbReference type="Google" id="ProtNLM"/>
    </source>
</evidence>
<accession>A0A2S7SZ59</accession>
<dbReference type="EMBL" id="PPSL01000002">
    <property type="protein sequence ID" value="PQJ11891.1"/>
    <property type="molecule type" value="Genomic_DNA"/>
</dbReference>
<sequence length="354" mass="40317">MEDNNPTTITYFSDSLVKDIEVPLRFTFPFNYEPHPLTKIAATALQGYLETQTDLEHNFGLTQDREGQAIGKMFGVLVVKDKDGALGYLSAFSGKLGGSNHHPEFVPPVFDMLVENSFFLKQIEVINAINRQIKEIEAGDNYQVLKHDLERSQALSTLEIVDFKQQLKINKGNRKKRREEQGIVLSDDDRSAFEANLIKQSLYDKHRLNVLLNKWELVLGEKITGIEHFEVQLTTLKSGRKRKSAALQTQLFEHYEFLNKYGDKKNLQSIFNDTTEGKPPAAAGECATPKLLQHAFLNGYEPIAMAEFWWGISPGSEVRKHKQFYPACTEKCKPILKHMLEGMTLDEDPLVKNQ</sequence>
<proteinExistence type="predicted"/>
<dbReference type="Proteomes" id="UP000239872">
    <property type="component" value="Unassembled WGS sequence"/>
</dbReference>
<gene>
    <name evidence="1" type="ORF">CJD36_008840</name>
</gene>
<organism evidence="1 2">
    <name type="scientific">Flavipsychrobacter stenotrophus</name>
    <dbReference type="NCBI Taxonomy" id="2077091"/>
    <lineage>
        <taxon>Bacteria</taxon>
        <taxon>Pseudomonadati</taxon>
        <taxon>Bacteroidota</taxon>
        <taxon>Chitinophagia</taxon>
        <taxon>Chitinophagales</taxon>
        <taxon>Chitinophagaceae</taxon>
        <taxon>Flavipsychrobacter</taxon>
    </lineage>
</organism>
<keyword evidence="2" id="KW-1185">Reference proteome</keyword>
<protein>
    <recommendedName>
        <fullName evidence="3">Pseudouridylate synthase</fullName>
    </recommendedName>
</protein>
<evidence type="ECO:0000313" key="1">
    <source>
        <dbReference type="EMBL" id="PQJ11891.1"/>
    </source>
</evidence>
<evidence type="ECO:0000313" key="2">
    <source>
        <dbReference type="Proteomes" id="UP000239872"/>
    </source>
</evidence>
<dbReference type="OrthoDB" id="9807829at2"/>
<comment type="caution">
    <text evidence="1">The sequence shown here is derived from an EMBL/GenBank/DDBJ whole genome shotgun (WGS) entry which is preliminary data.</text>
</comment>
<dbReference type="RefSeq" id="WP_105038771.1">
    <property type="nucleotide sequence ID" value="NZ_PPSL01000002.1"/>
</dbReference>
<reference evidence="1 2" key="1">
    <citation type="submission" date="2018-01" db="EMBL/GenBank/DDBJ databases">
        <title>A novel member of the phylum Bacteroidetes isolated from glacier ice.</title>
        <authorList>
            <person name="Liu Q."/>
            <person name="Xin Y.-H."/>
        </authorList>
    </citation>
    <scope>NUCLEOTIDE SEQUENCE [LARGE SCALE GENOMIC DNA]</scope>
    <source>
        <strain evidence="1 2">RB1R16</strain>
    </source>
</reference>
<name>A0A2S7SZ59_9BACT</name>
<dbReference type="AlphaFoldDB" id="A0A2S7SZ59"/>